<reference evidence="2 3" key="1">
    <citation type="submission" date="2017-08" db="EMBL/GenBank/DDBJ databases">
        <title>Pusillimonas indicus sp. nov., a member of the family Alcaligenaceae isolated from surface seawater.</title>
        <authorList>
            <person name="Li J."/>
        </authorList>
    </citation>
    <scope>NUCLEOTIDE SEQUENCE [LARGE SCALE GENOMIC DNA]</scope>
    <source>
        <strain evidence="2 3">L52-1-41</strain>
    </source>
</reference>
<gene>
    <name evidence="2" type="ORF">CJP73_10970</name>
</gene>
<dbReference type="PROSITE" id="PS51257">
    <property type="entry name" value="PROKAR_LIPOPROTEIN"/>
    <property type="match status" value="1"/>
</dbReference>
<dbReference type="Proteomes" id="UP000266206">
    <property type="component" value="Unassembled WGS sequence"/>
</dbReference>
<dbReference type="Pfam" id="PF16868">
    <property type="entry name" value="NMT1_3"/>
    <property type="match status" value="1"/>
</dbReference>
<feature type="signal peptide" evidence="1">
    <location>
        <begin position="1"/>
        <end position="24"/>
    </location>
</feature>
<dbReference type="InterPro" id="IPR011852">
    <property type="entry name" value="TRAP_TAXI"/>
</dbReference>
<dbReference type="OrthoDB" id="9780180at2"/>
<dbReference type="SUPFAM" id="SSF53850">
    <property type="entry name" value="Periplasmic binding protein-like II"/>
    <property type="match status" value="1"/>
</dbReference>
<keyword evidence="1" id="KW-0732">Signal</keyword>
<dbReference type="CDD" id="cd13520">
    <property type="entry name" value="PBP2_TAXI_TRAP"/>
    <property type="match status" value="1"/>
</dbReference>
<protein>
    <submittedName>
        <fullName evidence="2">TRAP transporter substrate-binding protein</fullName>
    </submittedName>
</protein>
<dbReference type="EMBL" id="NQYH01000009">
    <property type="protein sequence ID" value="RIY40378.1"/>
    <property type="molecule type" value="Genomic_DNA"/>
</dbReference>
<dbReference type="PANTHER" id="PTHR42941:SF1">
    <property type="entry name" value="SLL1037 PROTEIN"/>
    <property type="match status" value="1"/>
</dbReference>
<proteinExistence type="predicted"/>
<dbReference type="PANTHER" id="PTHR42941">
    <property type="entry name" value="SLL1037 PROTEIN"/>
    <property type="match status" value="1"/>
</dbReference>
<dbReference type="NCBIfam" id="TIGR02122">
    <property type="entry name" value="TRAP_TAXI"/>
    <property type="match status" value="1"/>
</dbReference>
<organism evidence="2 3">
    <name type="scientific">Neopusillimonas maritima</name>
    <dbReference type="NCBI Taxonomy" id="2026239"/>
    <lineage>
        <taxon>Bacteria</taxon>
        <taxon>Pseudomonadati</taxon>
        <taxon>Pseudomonadota</taxon>
        <taxon>Betaproteobacteria</taxon>
        <taxon>Burkholderiales</taxon>
        <taxon>Alcaligenaceae</taxon>
        <taxon>Neopusillimonas</taxon>
    </lineage>
</organism>
<dbReference type="RefSeq" id="WP_119516470.1">
    <property type="nucleotide sequence ID" value="NZ_NQYH01000009.1"/>
</dbReference>
<feature type="chain" id="PRO_5017254189" evidence="1">
    <location>
        <begin position="25"/>
        <end position="506"/>
    </location>
</feature>
<evidence type="ECO:0000313" key="2">
    <source>
        <dbReference type="EMBL" id="RIY40378.1"/>
    </source>
</evidence>
<evidence type="ECO:0000313" key="3">
    <source>
        <dbReference type="Proteomes" id="UP000266206"/>
    </source>
</evidence>
<dbReference type="Gene3D" id="3.40.190.10">
    <property type="entry name" value="Periplasmic binding protein-like II"/>
    <property type="match status" value="2"/>
</dbReference>
<sequence length="506" mass="53624">MLKRLSLVLLLFLLAACSRQPDDAALRSDLQTELTQTYGDDLFKIVDLQRKGSAQDSTEPAGQTRRVIYYDIALQVEREVELGGWDQPGVASLVTLLGAGSRGVVGVKSGGNEAGDVIEAHGSAIYRKDGGNWVFVTPPGLTSATVPNYESGVSQPVARQLLGTLNEITQSVVNTGSTAAQRVLQQELQRSVARIDGRLTRMQQGYPLASGPEQGEYAAFARALGQIGREHGVRIAALTTGGSADNIRLLRSDDAVLAIAQADTARLAYEGEGPFESQGQFAQIRALGSLYPEMVHIVVRDDAGLSQIADLKGKKVALGPPGSAIRTTLTAVLEAHGLKAGVDYEVSELPFAASLPVLNRGGVDATVHIIGVPANVLRDALAEASLKLLALERDAIQEVVKANPVLIPLSIASGTYPGQRETITTVGMAALLLSTDELTRDEAKRITEVLYQSGNDLLEKGSAQGAQVSIQNARRGLSVPLHVGAQEALLGLESIQKQRIAEKQAP</sequence>
<comment type="caution">
    <text evidence="2">The sequence shown here is derived from an EMBL/GenBank/DDBJ whole genome shotgun (WGS) entry which is preliminary data.</text>
</comment>
<accession>A0A3A1YT33</accession>
<evidence type="ECO:0000256" key="1">
    <source>
        <dbReference type="SAM" id="SignalP"/>
    </source>
</evidence>
<dbReference type="AlphaFoldDB" id="A0A3A1YT33"/>
<name>A0A3A1YT33_9BURK</name>